<dbReference type="InParanoid" id="K5VIE9"/>
<dbReference type="Proteomes" id="UP000008370">
    <property type="component" value="Unassembled WGS sequence"/>
</dbReference>
<proteinExistence type="predicted"/>
<dbReference type="EMBL" id="JH930477">
    <property type="protein sequence ID" value="EKM51053.1"/>
    <property type="molecule type" value="Genomic_DNA"/>
</dbReference>
<evidence type="ECO:0000313" key="3">
    <source>
        <dbReference type="Proteomes" id="UP000008370"/>
    </source>
</evidence>
<evidence type="ECO:0000256" key="1">
    <source>
        <dbReference type="SAM" id="MobiDB-lite"/>
    </source>
</evidence>
<accession>K5VIE9</accession>
<dbReference type="GeneID" id="18918442"/>
<feature type="region of interest" description="Disordered" evidence="1">
    <location>
        <begin position="227"/>
        <end position="294"/>
    </location>
</feature>
<dbReference type="KEGG" id="pco:PHACADRAFT_263012"/>
<feature type="compositionally biased region" description="Basic residues" evidence="1">
    <location>
        <begin position="236"/>
        <end position="246"/>
    </location>
</feature>
<dbReference type="AlphaFoldDB" id="K5VIE9"/>
<keyword evidence="3" id="KW-1185">Reference proteome</keyword>
<protein>
    <submittedName>
        <fullName evidence="2">Uncharacterized protein</fullName>
    </submittedName>
</protein>
<dbReference type="HOGENOM" id="CLU_947003_0_0_1"/>
<sequence length="294" mass="32829">MPDGVRKAHSEFQMLQAQFELILINHNLLKPGERPNERTVTIPNVTITHVVGDTNSGLAYGDLTLMTASVLDTKPENDSLAVLTLSIGNMTFSLHRKTVFGTVTENDRTYVFNPEIGEGQGESVVDGFVSVYSVSEACAYATFRYVKVVLPEEVTSNQQLRELQEQFEQILIDYGLLKEGVEAIGDELGRSAHEDATNAADLIRATTKECVHLYCLQPVCTDMRTVSSQRLQPRGIRPRSLRRHIAPRMVPHPPPARSIPQLRLSRPVSLLLQPPPARGSRRNSGPRRQVRRSR</sequence>
<evidence type="ECO:0000313" key="2">
    <source>
        <dbReference type="EMBL" id="EKM51053.1"/>
    </source>
</evidence>
<reference evidence="2 3" key="1">
    <citation type="journal article" date="2012" name="BMC Genomics">
        <title>Comparative genomics of the white-rot fungi, Phanerochaete carnosa and P. chrysosporium, to elucidate the genetic basis of the distinct wood types they colonize.</title>
        <authorList>
            <person name="Suzuki H."/>
            <person name="MacDonald J."/>
            <person name="Syed K."/>
            <person name="Salamov A."/>
            <person name="Hori C."/>
            <person name="Aerts A."/>
            <person name="Henrissat B."/>
            <person name="Wiebenga A."/>
            <person name="vanKuyk P.A."/>
            <person name="Barry K."/>
            <person name="Lindquist E."/>
            <person name="LaButti K."/>
            <person name="Lapidus A."/>
            <person name="Lucas S."/>
            <person name="Coutinho P."/>
            <person name="Gong Y."/>
            <person name="Samejima M."/>
            <person name="Mahadevan R."/>
            <person name="Abou-Zaid M."/>
            <person name="de Vries R.P."/>
            <person name="Igarashi K."/>
            <person name="Yadav J.S."/>
            <person name="Grigoriev I.V."/>
            <person name="Master E.R."/>
        </authorList>
    </citation>
    <scope>NUCLEOTIDE SEQUENCE [LARGE SCALE GENOMIC DNA]</scope>
    <source>
        <strain evidence="2 3">HHB-10118-sp</strain>
    </source>
</reference>
<organism evidence="2 3">
    <name type="scientific">Phanerochaete carnosa (strain HHB-10118-sp)</name>
    <name type="common">White-rot fungus</name>
    <name type="synonym">Peniophora carnosa</name>
    <dbReference type="NCBI Taxonomy" id="650164"/>
    <lineage>
        <taxon>Eukaryota</taxon>
        <taxon>Fungi</taxon>
        <taxon>Dikarya</taxon>
        <taxon>Basidiomycota</taxon>
        <taxon>Agaricomycotina</taxon>
        <taxon>Agaricomycetes</taxon>
        <taxon>Polyporales</taxon>
        <taxon>Phanerochaetaceae</taxon>
        <taxon>Phanerochaete</taxon>
    </lineage>
</organism>
<dbReference type="OrthoDB" id="2745718at2759"/>
<name>K5VIE9_PHACS</name>
<dbReference type="RefSeq" id="XP_007400211.1">
    <property type="nucleotide sequence ID" value="XM_007400149.1"/>
</dbReference>
<gene>
    <name evidence="2" type="ORF">PHACADRAFT_263012</name>
</gene>
<feature type="compositionally biased region" description="Basic residues" evidence="1">
    <location>
        <begin position="279"/>
        <end position="294"/>
    </location>
</feature>